<dbReference type="InterPro" id="IPR013087">
    <property type="entry name" value="Znf_C2H2_type"/>
</dbReference>
<feature type="region of interest" description="Disordered" evidence="1">
    <location>
        <begin position="554"/>
        <end position="636"/>
    </location>
</feature>
<dbReference type="SUPFAM" id="SSF57667">
    <property type="entry name" value="beta-beta-alpha zinc fingers"/>
    <property type="match status" value="1"/>
</dbReference>
<evidence type="ECO:0000313" key="4">
    <source>
        <dbReference type="Proteomes" id="UP001381693"/>
    </source>
</evidence>
<dbReference type="InterPro" id="IPR036236">
    <property type="entry name" value="Znf_C2H2_sf"/>
</dbReference>
<dbReference type="EMBL" id="JAXCGZ010009501">
    <property type="protein sequence ID" value="KAK7076967.1"/>
    <property type="molecule type" value="Genomic_DNA"/>
</dbReference>
<name>A0AAN8X5J0_HALRR</name>
<evidence type="ECO:0000259" key="2">
    <source>
        <dbReference type="PROSITE" id="PS00028"/>
    </source>
</evidence>
<feature type="compositionally biased region" description="Polar residues" evidence="1">
    <location>
        <begin position="710"/>
        <end position="721"/>
    </location>
</feature>
<feature type="domain" description="C2H2-type" evidence="2">
    <location>
        <begin position="267"/>
        <end position="289"/>
    </location>
</feature>
<accession>A0AAN8X5J0</accession>
<dbReference type="Proteomes" id="UP001381693">
    <property type="component" value="Unassembled WGS sequence"/>
</dbReference>
<evidence type="ECO:0000256" key="1">
    <source>
        <dbReference type="SAM" id="MobiDB-lite"/>
    </source>
</evidence>
<keyword evidence="4" id="KW-1185">Reference proteome</keyword>
<feature type="compositionally biased region" description="Basic and acidic residues" evidence="1">
    <location>
        <begin position="10"/>
        <end position="64"/>
    </location>
</feature>
<feature type="compositionally biased region" description="Low complexity" evidence="1">
    <location>
        <begin position="615"/>
        <end position="633"/>
    </location>
</feature>
<feature type="compositionally biased region" description="Basic and acidic residues" evidence="1">
    <location>
        <begin position="316"/>
        <end position="325"/>
    </location>
</feature>
<feature type="compositionally biased region" description="Pro residues" evidence="1">
    <location>
        <begin position="700"/>
        <end position="709"/>
    </location>
</feature>
<dbReference type="PROSITE" id="PS00028">
    <property type="entry name" value="ZINC_FINGER_C2H2_1"/>
    <property type="match status" value="1"/>
</dbReference>
<proteinExistence type="predicted"/>
<sequence length="736" mass="78619">MAEVDATAVSDEKVGDEVAGDDKTTEHAENADVANEDAKEKATASLGEEKKSDYKNLSRTEKSRLNNMTYEEQIELRKDRSIGNILSGLTSGAFGQKAKENIVKIEETPRADRQKRGWSDGPGQNKKFCVDQNSADWRNGTGGWASGPRGWGSADGSWGGWGSVGAGWEGGNGGWGSGSGAWGCGMGECGDGEEGLGSGNGEWGGGNEYDCGWSGEYTEEEEKAGPSANHSNNDEWIAEETKILEEEYGEGVVSILDDQTHGLVYYCEICPAQVNARKSLEKHMNGARHLKKKNLWEKKKRIKLYTDVTALVDVEKEKEKKKDEEPPIQSSSRISEEKDEQVGGSIGDHLQGFEIPSFPGDESSLGQWVHSSPSVSVPDKKLKVPPPPTITDKPKEKSNLCGGATGLLLKKLAACAVKSLKDSDLATNVVVALVKTMKEYNHVTGDTKAVAVLTEIGVKLRNFKEIMPKASTDLKPKTVYKRVAPYIGQTPASSYSTVGGSYSTTVNTHYLQGTGIDMSVPPPQQPPLGSTLGGTDYASGGSYVSTNSLYQKGSGMTEANMSVPPPQQPPTTSSTVRTEYTGEGSYKSLTNTPYYQGRDDVIKADLSVPPPQPPLSASASSGTGYTASSSGYGLPQVATQPSQATYQMPAQVQSGGYGYGATSSDSSYYSQGSDSNSYSTYTSQVNPQTAVINIIQSTAVPPPPPPPPEDNSTNYTGQNYVSHGYQGYYSQPPPGY</sequence>
<feature type="region of interest" description="Disordered" evidence="1">
    <location>
        <begin position="1"/>
        <end position="67"/>
    </location>
</feature>
<dbReference type="AlphaFoldDB" id="A0AAN8X5J0"/>
<feature type="region of interest" description="Disordered" evidence="1">
    <location>
        <begin position="657"/>
        <end position="682"/>
    </location>
</feature>
<feature type="region of interest" description="Disordered" evidence="1">
    <location>
        <begin position="695"/>
        <end position="736"/>
    </location>
</feature>
<feature type="compositionally biased region" description="Low complexity" evidence="1">
    <location>
        <begin position="660"/>
        <end position="681"/>
    </location>
</feature>
<comment type="caution">
    <text evidence="3">The sequence shown here is derived from an EMBL/GenBank/DDBJ whole genome shotgun (WGS) entry which is preliminary data.</text>
</comment>
<feature type="region of interest" description="Disordered" evidence="1">
    <location>
        <begin position="362"/>
        <end position="397"/>
    </location>
</feature>
<gene>
    <name evidence="3" type="ORF">SK128_003316</name>
</gene>
<protein>
    <recommendedName>
        <fullName evidence="2">C2H2-type domain-containing protein</fullName>
    </recommendedName>
</protein>
<evidence type="ECO:0000313" key="3">
    <source>
        <dbReference type="EMBL" id="KAK7076967.1"/>
    </source>
</evidence>
<organism evidence="3 4">
    <name type="scientific">Halocaridina rubra</name>
    <name type="common">Hawaiian red shrimp</name>
    <dbReference type="NCBI Taxonomy" id="373956"/>
    <lineage>
        <taxon>Eukaryota</taxon>
        <taxon>Metazoa</taxon>
        <taxon>Ecdysozoa</taxon>
        <taxon>Arthropoda</taxon>
        <taxon>Crustacea</taxon>
        <taxon>Multicrustacea</taxon>
        <taxon>Malacostraca</taxon>
        <taxon>Eumalacostraca</taxon>
        <taxon>Eucarida</taxon>
        <taxon>Decapoda</taxon>
        <taxon>Pleocyemata</taxon>
        <taxon>Caridea</taxon>
        <taxon>Atyoidea</taxon>
        <taxon>Atyidae</taxon>
        <taxon>Halocaridina</taxon>
    </lineage>
</organism>
<dbReference type="Gene3D" id="3.30.160.60">
    <property type="entry name" value="Classic Zinc Finger"/>
    <property type="match status" value="1"/>
</dbReference>
<feature type="region of interest" description="Disordered" evidence="1">
    <location>
        <begin position="316"/>
        <end position="346"/>
    </location>
</feature>
<reference evidence="3 4" key="1">
    <citation type="submission" date="2023-11" db="EMBL/GenBank/DDBJ databases">
        <title>Halocaridina rubra genome assembly.</title>
        <authorList>
            <person name="Smith C."/>
        </authorList>
    </citation>
    <scope>NUCLEOTIDE SEQUENCE [LARGE SCALE GENOMIC DNA]</scope>
    <source>
        <strain evidence="3">EP-1</strain>
        <tissue evidence="3">Whole</tissue>
    </source>
</reference>